<dbReference type="Proteomes" id="UP001642720">
    <property type="component" value="Unassembled WGS sequence"/>
</dbReference>
<feature type="compositionally biased region" description="Polar residues" evidence="1">
    <location>
        <begin position="8"/>
        <end position="19"/>
    </location>
</feature>
<comment type="caution">
    <text evidence="2">The sequence shown here is derived from an EMBL/GenBank/DDBJ whole genome shotgun (WGS) entry which is preliminary data.</text>
</comment>
<feature type="compositionally biased region" description="Polar residues" evidence="1">
    <location>
        <begin position="32"/>
        <end position="41"/>
    </location>
</feature>
<evidence type="ECO:0000256" key="1">
    <source>
        <dbReference type="SAM" id="MobiDB-lite"/>
    </source>
</evidence>
<keyword evidence="3" id="KW-1185">Reference proteome</keyword>
<dbReference type="GeneID" id="300576750"/>
<gene>
    <name evidence="2" type="ORF">CCMA1212_005019</name>
</gene>
<dbReference type="RefSeq" id="XP_073559088.1">
    <property type="nucleotide sequence ID" value="XM_073702300.1"/>
</dbReference>
<proteinExistence type="predicted"/>
<name>A0ABY2H3P4_9HYPO</name>
<reference evidence="2 3" key="1">
    <citation type="submission" date="2018-01" db="EMBL/GenBank/DDBJ databases">
        <title>Genome characterization of the sugarcane-associated fungus Trichoderma ghanense CCMA-1212 and their application in lignocelulose bioconversion.</title>
        <authorList>
            <person name="Steindorff A.S."/>
            <person name="Mendes T.D."/>
            <person name="Vilela E.S.D."/>
            <person name="Rodrigues D.S."/>
            <person name="Formighieri E.F."/>
            <person name="Melo I.S."/>
            <person name="Favaro L.C.L."/>
        </authorList>
    </citation>
    <scope>NUCLEOTIDE SEQUENCE [LARGE SCALE GENOMIC DNA]</scope>
    <source>
        <strain evidence="2 3">CCMA-1212</strain>
    </source>
</reference>
<sequence>MAVRQAAMANQSMLPSNAAPQPPEEPIAGRSNAGTWQQTPLKRNAWDQIKAGSPSGSFLG</sequence>
<evidence type="ECO:0000313" key="2">
    <source>
        <dbReference type="EMBL" id="TFB02887.1"/>
    </source>
</evidence>
<dbReference type="EMBL" id="PPTA01000006">
    <property type="protein sequence ID" value="TFB02887.1"/>
    <property type="molecule type" value="Genomic_DNA"/>
</dbReference>
<accession>A0ABY2H3P4</accession>
<organism evidence="2 3">
    <name type="scientific">Trichoderma ghanense</name>
    <dbReference type="NCBI Taxonomy" id="65468"/>
    <lineage>
        <taxon>Eukaryota</taxon>
        <taxon>Fungi</taxon>
        <taxon>Dikarya</taxon>
        <taxon>Ascomycota</taxon>
        <taxon>Pezizomycotina</taxon>
        <taxon>Sordariomycetes</taxon>
        <taxon>Hypocreomycetidae</taxon>
        <taxon>Hypocreales</taxon>
        <taxon>Hypocreaceae</taxon>
        <taxon>Trichoderma</taxon>
    </lineage>
</organism>
<protein>
    <submittedName>
        <fullName evidence="2">Uncharacterized protein</fullName>
    </submittedName>
</protein>
<evidence type="ECO:0000313" key="3">
    <source>
        <dbReference type="Proteomes" id="UP001642720"/>
    </source>
</evidence>
<feature type="region of interest" description="Disordered" evidence="1">
    <location>
        <begin position="1"/>
        <end position="60"/>
    </location>
</feature>